<dbReference type="EMBL" id="CP040332">
    <property type="protein sequence ID" value="QCS44972.1"/>
    <property type="molecule type" value="Genomic_DNA"/>
</dbReference>
<evidence type="ECO:0000313" key="3">
    <source>
        <dbReference type="EMBL" id="QCS44972.1"/>
    </source>
</evidence>
<keyword evidence="1" id="KW-0812">Transmembrane</keyword>
<feature type="transmembrane region" description="Helical" evidence="1">
    <location>
        <begin position="120"/>
        <end position="141"/>
    </location>
</feature>
<evidence type="ECO:0000256" key="1">
    <source>
        <dbReference type="SAM" id="Phobius"/>
    </source>
</evidence>
<dbReference type="GeneID" id="40268029"/>
<dbReference type="AlphaFoldDB" id="A0A4P8WP30"/>
<keyword evidence="1" id="KW-0472">Membrane</keyword>
<evidence type="ECO:0000313" key="4">
    <source>
        <dbReference type="Proteomes" id="UP000302218"/>
    </source>
</evidence>
<gene>
    <name evidence="3" type="ORF">FEJ81_22115</name>
</gene>
<dbReference type="InterPro" id="IPR009936">
    <property type="entry name" value="DUF1468"/>
</dbReference>
<protein>
    <submittedName>
        <fullName evidence="3">Tripartite tricarboxylate transporter TctB family protein</fullName>
    </submittedName>
</protein>
<feature type="transmembrane region" description="Helical" evidence="1">
    <location>
        <begin position="40"/>
        <end position="59"/>
    </location>
</feature>
<organism evidence="3 4">
    <name type="scientific">Natrinema versiforme</name>
    <dbReference type="NCBI Taxonomy" id="88724"/>
    <lineage>
        <taxon>Archaea</taxon>
        <taxon>Methanobacteriati</taxon>
        <taxon>Methanobacteriota</taxon>
        <taxon>Stenosarchaea group</taxon>
        <taxon>Halobacteria</taxon>
        <taxon>Halobacteriales</taxon>
        <taxon>Natrialbaceae</taxon>
        <taxon>Natrinema</taxon>
    </lineage>
</organism>
<dbReference type="OrthoDB" id="327405at2157"/>
<feature type="domain" description="DUF1468" evidence="2">
    <location>
        <begin position="14"/>
        <end position="144"/>
    </location>
</feature>
<sequence>MNIKQNPITKNPIAVGFILLSLFVINTAQGFPDRGQVGAGFFPIFLSVSIIVFSIAVIIRDEEMEPGFDIDRSGLKSVLLVFGLLVTYLVALPVLGFLVASILFLFAISYYSGLTSKPLLIPFAVGSPLVLYYIFDVIFLIRLPKGIIPISNLLPNIPLVI</sequence>
<dbReference type="KEGG" id="nvr:FEJ81_22115"/>
<dbReference type="Pfam" id="PF07331">
    <property type="entry name" value="TctB"/>
    <property type="match status" value="1"/>
</dbReference>
<keyword evidence="3" id="KW-0614">Plasmid</keyword>
<dbReference type="Proteomes" id="UP000302218">
    <property type="component" value="Plasmid pNVE414"/>
</dbReference>
<feature type="transmembrane region" description="Helical" evidence="1">
    <location>
        <begin position="79"/>
        <end position="108"/>
    </location>
</feature>
<evidence type="ECO:0000259" key="2">
    <source>
        <dbReference type="Pfam" id="PF07331"/>
    </source>
</evidence>
<geneLocation type="plasmid" evidence="4">
    <name>pnve414</name>
</geneLocation>
<proteinExistence type="predicted"/>
<keyword evidence="1" id="KW-1133">Transmembrane helix</keyword>
<accession>A0A4P8WP30</accession>
<name>A0A4P8WP30_9EURY</name>
<dbReference type="RefSeq" id="WP_138247361.1">
    <property type="nucleotide sequence ID" value="NZ_CP040332.1"/>
</dbReference>
<reference evidence="4" key="1">
    <citation type="submission" date="2019-05" db="EMBL/GenBank/DDBJ databases">
        <title>Genome sequence and methylation pattern of the halophilic Archaeon Natrinema versiforme BOL5-4.</title>
        <authorList>
            <person name="DasSarma P."/>
            <person name="Anton B.P."/>
            <person name="DasSarma S.L."/>
            <person name="Martinez F.L."/>
            <person name="Guzman D."/>
            <person name="Roberts R.J."/>
            <person name="DasSarma S."/>
        </authorList>
    </citation>
    <scope>NUCLEOTIDE SEQUENCE [LARGE SCALE GENOMIC DNA]</scope>
    <source>
        <strain evidence="4">BOL5-4</strain>
        <plasmid evidence="4">pnve414</plasmid>
    </source>
</reference>